<evidence type="ECO:0000256" key="2">
    <source>
        <dbReference type="ARBA" id="ARBA00005076"/>
    </source>
</evidence>
<dbReference type="SMART" id="SM00859">
    <property type="entry name" value="Semialdhyde_dh"/>
    <property type="match status" value="1"/>
</dbReference>
<dbReference type="EC" id="1.2.1.11" evidence="6"/>
<dbReference type="SUPFAM" id="SSF51735">
    <property type="entry name" value="NAD(P)-binding Rossmann-fold domains"/>
    <property type="match status" value="1"/>
</dbReference>
<dbReference type="SUPFAM" id="SSF55347">
    <property type="entry name" value="Glyceraldehyde-3-phosphate dehydrogenase-like, C-terminal domain"/>
    <property type="match status" value="1"/>
</dbReference>
<comment type="pathway">
    <text evidence="3">Amino-acid biosynthesis; L-threonine biosynthesis; L-threonine from L-aspartate: step 2/5.</text>
</comment>
<dbReference type="Gene3D" id="3.40.50.720">
    <property type="entry name" value="NAD(P)-binding Rossmann-like Domain"/>
    <property type="match status" value="1"/>
</dbReference>
<dbReference type="EMBL" id="UINC01016030">
    <property type="protein sequence ID" value="SVA67063.1"/>
    <property type="molecule type" value="Genomic_DNA"/>
</dbReference>
<dbReference type="AlphaFoldDB" id="A0A381XS55"/>
<dbReference type="UniPathway" id="UPA00051">
    <property type="reaction ID" value="UER00464"/>
</dbReference>
<dbReference type="GO" id="GO:0046983">
    <property type="term" value="F:protein dimerization activity"/>
    <property type="evidence" value="ECO:0007669"/>
    <property type="project" value="InterPro"/>
</dbReference>
<dbReference type="GO" id="GO:0009089">
    <property type="term" value="P:lysine biosynthetic process via diaminopimelate"/>
    <property type="evidence" value="ECO:0007669"/>
    <property type="project" value="UniProtKB-UniPathway"/>
</dbReference>
<accession>A0A381XS55</accession>
<feature type="domain" description="Semialdehyde dehydrogenase NAD-binding" evidence="15">
    <location>
        <begin position="7"/>
        <end position="122"/>
    </location>
</feature>
<dbReference type="NCBIfam" id="NF011456">
    <property type="entry name" value="PRK14874.1"/>
    <property type="match status" value="1"/>
</dbReference>
<dbReference type="GO" id="GO:0051287">
    <property type="term" value="F:NAD binding"/>
    <property type="evidence" value="ECO:0007669"/>
    <property type="project" value="InterPro"/>
</dbReference>
<reference evidence="16" key="1">
    <citation type="submission" date="2018-05" db="EMBL/GenBank/DDBJ databases">
        <authorList>
            <person name="Lanie J.A."/>
            <person name="Ng W.-L."/>
            <person name="Kazmierczak K.M."/>
            <person name="Andrzejewski T.M."/>
            <person name="Davidsen T.M."/>
            <person name="Wayne K.J."/>
            <person name="Tettelin H."/>
            <person name="Glass J.I."/>
            <person name="Rusch D."/>
            <person name="Podicherti R."/>
            <person name="Tsui H.-C.T."/>
            <person name="Winkler M.E."/>
        </authorList>
    </citation>
    <scope>NUCLEOTIDE SEQUENCE</scope>
</reference>
<gene>
    <name evidence="16" type="ORF">METZ01_LOCUS119917</name>
</gene>
<dbReference type="Pfam" id="PF01118">
    <property type="entry name" value="Semialdhyde_dh"/>
    <property type="match status" value="1"/>
</dbReference>
<sequence length="348" mass="37658">MISKDINIAIVGATGAAGGTALKLLLEREHPADKITLMASSRSVGRKILYGDTHITISEATSDGFNGIDVAIFAAGGLVSRRLAPRAVEQGVFVIDKGSIFRMDPSIPLVVPEVNGDDIDWHPGIVSTPNCTSTPFVMVLDALRKLSAIKAVTVATYQSVTGSGLAGQQELIQQSGNVLRGSKADLDLYPHQIAFNILPHVDDFLSDGYTKEEQKMLNESRKILHDENLAVSATCVRVPVEISHSESLQIEFESNVRVNDAKRVLSEYDGVLVVDDPSQNEYPMPLTAAGRDDVLVGRIRKDTAHENGLALWLSCDNLRKGAALNALQIMDEALRRNALSPVSLRLIK</sequence>
<name>A0A381XS55_9ZZZZ</name>
<proteinExistence type="inferred from homology"/>
<dbReference type="InterPro" id="IPR012280">
    <property type="entry name" value="Semialdhyde_DH_dimer_dom"/>
</dbReference>
<comment type="pathway">
    <text evidence="2">Amino-acid biosynthesis; L-lysine biosynthesis via DAP pathway; (S)-tetrahydrodipicolinate from L-aspartate: step 2/4.</text>
</comment>
<dbReference type="GO" id="GO:0009088">
    <property type="term" value="P:threonine biosynthetic process"/>
    <property type="evidence" value="ECO:0007669"/>
    <property type="project" value="UniProtKB-UniPathway"/>
</dbReference>
<dbReference type="GO" id="GO:0009097">
    <property type="term" value="P:isoleucine biosynthetic process"/>
    <property type="evidence" value="ECO:0007669"/>
    <property type="project" value="InterPro"/>
</dbReference>
<keyword evidence="12" id="KW-0457">Lysine biosynthesis</keyword>
<keyword evidence="7" id="KW-0028">Amino-acid biosynthesis</keyword>
<dbReference type="InterPro" id="IPR000319">
    <property type="entry name" value="Asp-semialdehyde_DH_CS"/>
</dbReference>
<dbReference type="PROSITE" id="PS01103">
    <property type="entry name" value="ASD"/>
    <property type="match status" value="1"/>
</dbReference>
<evidence type="ECO:0000256" key="5">
    <source>
        <dbReference type="ARBA" id="ARBA00011738"/>
    </source>
</evidence>
<keyword evidence="8" id="KW-0791">Threonine biosynthesis</keyword>
<dbReference type="InterPro" id="IPR036291">
    <property type="entry name" value="NAD(P)-bd_dom_sf"/>
</dbReference>
<dbReference type="PANTHER" id="PTHR46278">
    <property type="entry name" value="DEHYDROGENASE, PUTATIVE-RELATED"/>
    <property type="match status" value="1"/>
</dbReference>
<dbReference type="Pfam" id="PF02774">
    <property type="entry name" value="Semialdhyde_dhC"/>
    <property type="match status" value="1"/>
</dbReference>
<keyword evidence="11" id="KW-0560">Oxidoreductase</keyword>
<dbReference type="GO" id="GO:0019877">
    <property type="term" value="P:diaminopimelate biosynthetic process"/>
    <property type="evidence" value="ECO:0007669"/>
    <property type="project" value="UniProtKB-KW"/>
</dbReference>
<dbReference type="CDD" id="cd02316">
    <property type="entry name" value="VcASADH2_like_N"/>
    <property type="match status" value="1"/>
</dbReference>
<dbReference type="UniPathway" id="UPA00034">
    <property type="reaction ID" value="UER00016"/>
</dbReference>
<evidence type="ECO:0000256" key="12">
    <source>
        <dbReference type="ARBA" id="ARBA00023154"/>
    </source>
</evidence>
<dbReference type="InterPro" id="IPR000534">
    <property type="entry name" value="Semialdehyde_DH_NAD-bd"/>
</dbReference>
<evidence type="ECO:0000256" key="14">
    <source>
        <dbReference type="ARBA" id="ARBA00047891"/>
    </source>
</evidence>
<protein>
    <recommendedName>
        <fullName evidence="6">aspartate-semialdehyde dehydrogenase</fullName>
        <ecNumber evidence="6">1.2.1.11</ecNumber>
    </recommendedName>
</protein>
<evidence type="ECO:0000256" key="8">
    <source>
        <dbReference type="ARBA" id="ARBA00022697"/>
    </source>
</evidence>
<comment type="similarity">
    <text evidence="4">Belongs to the aspartate-semialdehyde dehydrogenase family.</text>
</comment>
<dbReference type="GO" id="GO:0004073">
    <property type="term" value="F:aspartate-semialdehyde dehydrogenase activity"/>
    <property type="evidence" value="ECO:0007669"/>
    <property type="project" value="UniProtKB-EC"/>
</dbReference>
<organism evidence="16">
    <name type="scientific">marine metagenome</name>
    <dbReference type="NCBI Taxonomy" id="408172"/>
    <lineage>
        <taxon>unclassified sequences</taxon>
        <taxon>metagenomes</taxon>
        <taxon>ecological metagenomes</taxon>
    </lineage>
</organism>
<evidence type="ECO:0000256" key="3">
    <source>
        <dbReference type="ARBA" id="ARBA00005097"/>
    </source>
</evidence>
<dbReference type="PIRSF" id="PIRSF000148">
    <property type="entry name" value="ASA_dh"/>
    <property type="match status" value="1"/>
</dbReference>
<evidence type="ECO:0000256" key="10">
    <source>
        <dbReference type="ARBA" id="ARBA00022915"/>
    </source>
</evidence>
<dbReference type="Gene3D" id="3.30.360.10">
    <property type="entry name" value="Dihydrodipicolinate Reductase, domain 2"/>
    <property type="match status" value="1"/>
</dbReference>
<evidence type="ECO:0000256" key="7">
    <source>
        <dbReference type="ARBA" id="ARBA00022605"/>
    </source>
</evidence>
<evidence type="ECO:0000256" key="1">
    <source>
        <dbReference type="ARBA" id="ARBA00005021"/>
    </source>
</evidence>
<dbReference type="UniPathway" id="UPA00050">
    <property type="reaction ID" value="UER00463"/>
</dbReference>
<dbReference type="InterPro" id="IPR005986">
    <property type="entry name" value="Asp_semialdehyde_DH_beta"/>
</dbReference>
<dbReference type="PANTHER" id="PTHR46278:SF2">
    <property type="entry name" value="ASPARTATE-SEMIALDEHYDE DEHYDROGENASE"/>
    <property type="match status" value="1"/>
</dbReference>
<keyword evidence="10" id="KW-0220">Diaminopimelate biosynthesis</keyword>
<evidence type="ECO:0000256" key="9">
    <source>
        <dbReference type="ARBA" id="ARBA00022857"/>
    </source>
</evidence>
<evidence type="ECO:0000313" key="16">
    <source>
        <dbReference type="EMBL" id="SVA67063.1"/>
    </source>
</evidence>
<dbReference type="HAMAP" id="MF_02121">
    <property type="entry name" value="ASADH"/>
    <property type="match status" value="1"/>
</dbReference>
<keyword evidence="9" id="KW-0521">NADP</keyword>
<evidence type="ECO:0000259" key="15">
    <source>
        <dbReference type="SMART" id="SM00859"/>
    </source>
</evidence>
<evidence type="ECO:0000256" key="4">
    <source>
        <dbReference type="ARBA" id="ARBA00010584"/>
    </source>
</evidence>
<comment type="subunit">
    <text evidence="5">Homodimer.</text>
</comment>
<comment type="pathway">
    <text evidence="1">Amino-acid biosynthesis; L-methionine biosynthesis via de novo pathway; L-homoserine from L-aspartate: step 2/3.</text>
</comment>
<comment type="catalytic activity">
    <reaction evidence="14">
        <text>L-aspartate 4-semialdehyde + phosphate + NADP(+) = 4-phospho-L-aspartate + NADPH + H(+)</text>
        <dbReference type="Rhea" id="RHEA:24284"/>
        <dbReference type="ChEBI" id="CHEBI:15378"/>
        <dbReference type="ChEBI" id="CHEBI:43474"/>
        <dbReference type="ChEBI" id="CHEBI:57535"/>
        <dbReference type="ChEBI" id="CHEBI:57783"/>
        <dbReference type="ChEBI" id="CHEBI:58349"/>
        <dbReference type="ChEBI" id="CHEBI:537519"/>
        <dbReference type="EC" id="1.2.1.11"/>
    </reaction>
</comment>
<dbReference type="GO" id="GO:0050661">
    <property type="term" value="F:NADP binding"/>
    <property type="evidence" value="ECO:0007669"/>
    <property type="project" value="InterPro"/>
</dbReference>
<evidence type="ECO:0000256" key="13">
    <source>
        <dbReference type="ARBA" id="ARBA00023167"/>
    </source>
</evidence>
<keyword evidence="13" id="KW-0486">Methionine biosynthesis</keyword>
<dbReference type="CDD" id="cd18131">
    <property type="entry name" value="ASADH_C_bac_euk_like"/>
    <property type="match status" value="1"/>
</dbReference>
<evidence type="ECO:0000256" key="6">
    <source>
        <dbReference type="ARBA" id="ARBA00013120"/>
    </source>
</evidence>
<dbReference type="GO" id="GO:0009086">
    <property type="term" value="P:methionine biosynthetic process"/>
    <property type="evidence" value="ECO:0007669"/>
    <property type="project" value="UniProtKB-KW"/>
</dbReference>
<dbReference type="NCBIfam" id="TIGR01296">
    <property type="entry name" value="asd_B"/>
    <property type="match status" value="1"/>
</dbReference>
<evidence type="ECO:0000256" key="11">
    <source>
        <dbReference type="ARBA" id="ARBA00023002"/>
    </source>
</evidence>
<dbReference type="InterPro" id="IPR012080">
    <property type="entry name" value="Asp_semialdehyde_DH"/>
</dbReference>